<dbReference type="OrthoDB" id="5588165at2759"/>
<dbReference type="Proteomes" id="UP001140011">
    <property type="component" value="Unassembled WGS sequence"/>
</dbReference>
<feature type="non-terminal residue" evidence="1">
    <location>
        <position position="1"/>
    </location>
</feature>
<reference evidence="1" key="1">
    <citation type="submission" date="2022-07" db="EMBL/GenBank/DDBJ databases">
        <title>Phylogenomic reconstructions and comparative analyses of Kickxellomycotina fungi.</title>
        <authorList>
            <person name="Reynolds N.K."/>
            <person name="Stajich J.E."/>
            <person name="Barry K."/>
            <person name="Grigoriev I.V."/>
            <person name="Crous P."/>
            <person name="Smith M.E."/>
        </authorList>
    </citation>
    <scope>NUCLEOTIDE SEQUENCE</scope>
    <source>
        <strain evidence="1">BCRC 34297</strain>
    </source>
</reference>
<protein>
    <submittedName>
        <fullName evidence="1">Uncharacterized protein</fullName>
    </submittedName>
</protein>
<accession>A0A9W8GS99</accession>
<dbReference type="EMBL" id="JANBUH010000446">
    <property type="protein sequence ID" value="KAJ2751113.1"/>
    <property type="molecule type" value="Genomic_DNA"/>
</dbReference>
<gene>
    <name evidence="1" type="ORF">GGI19_004689</name>
</gene>
<evidence type="ECO:0000313" key="1">
    <source>
        <dbReference type="EMBL" id="KAJ2751113.1"/>
    </source>
</evidence>
<name>A0A9W8GS99_9FUNG</name>
<proteinExistence type="predicted"/>
<evidence type="ECO:0000313" key="2">
    <source>
        <dbReference type="Proteomes" id="UP001140011"/>
    </source>
</evidence>
<sequence length="328" mass="36440">YILGRVICNRHSPHPVRVAALHHYAESLRSVELESGESASTVINVGALVAAELEPMRRQQALSDLAAVFGSEIRNGAAGRGAMASGERLRMEADYYLGGDSIARRGVSLGLALVDLARHSNDMAGLVSDMFRHPRDEMADLLNGLLFASYYIREQVDGGSAQLRKFQSIAMKEFSTRVLQLSDVDHKLSYLVQLDPWPLARLSELDELFGRTYMLQLTQLNQRCQMAMLGDFILEQGAGAEWRLHAATKKNDAVAASETTVSNVVEKWQYLFVQPSCVILVREALGRDYARFQGLIGRKRPEPSAECDAIVSVWLTFYSQFLDDEVGV</sequence>
<dbReference type="AlphaFoldDB" id="A0A9W8GS99"/>
<comment type="caution">
    <text evidence="1">The sequence shown here is derived from an EMBL/GenBank/DDBJ whole genome shotgun (WGS) entry which is preliminary data.</text>
</comment>
<organism evidence="1 2">
    <name type="scientific">Coemansia pectinata</name>
    <dbReference type="NCBI Taxonomy" id="1052879"/>
    <lineage>
        <taxon>Eukaryota</taxon>
        <taxon>Fungi</taxon>
        <taxon>Fungi incertae sedis</taxon>
        <taxon>Zoopagomycota</taxon>
        <taxon>Kickxellomycotina</taxon>
        <taxon>Kickxellomycetes</taxon>
        <taxon>Kickxellales</taxon>
        <taxon>Kickxellaceae</taxon>
        <taxon>Coemansia</taxon>
    </lineage>
</organism>
<keyword evidence="2" id="KW-1185">Reference proteome</keyword>